<evidence type="ECO:0000313" key="3">
    <source>
        <dbReference type="Proteomes" id="UP000633943"/>
    </source>
</evidence>
<gene>
    <name evidence="2" type="ORF">GPA24_15265</name>
</gene>
<feature type="compositionally biased region" description="Low complexity" evidence="1">
    <location>
        <begin position="9"/>
        <end position="24"/>
    </location>
</feature>
<dbReference type="InterPro" id="IPR002321">
    <property type="entry name" value="Cyt_c_II"/>
</dbReference>
<proteinExistence type="predicted"/>
<feature type="region of interest" description="Disordered" evidence="1">
    <location>
        <begin position="1"/>
        <end position="39"/>
    </location>
</feature>
<evidence type="ECO:0008006" key="4">
    <source>
        <dbReference type="Google" id="ProtNLM"/>
    </source>
</evidence>
<name>A0ABX1NXV1_9RHOO</name>
<protein>
    <recommendedName>
        <fullName evidence="4">Cytochrome C</fullName>
    </recommendedName>
</protein>
<evidence type="ECO:0000313" key="2">
    <source>
        <dbReference type="EMBL" id="NMG16869.1"/>
    </source>
</evidence>
<dbReference type="InterPro" id="IPR010980">
    <property type="entry name" value="Cyt_c/b562"/>
</dbReference>
<sequence>MHGALAQHVPVPASAANASPVSSNDHTGHAADNDPRQLVGFPDAMRQHTLTSMRDHLRALAEIQQALSARAYDKAAEVAEQRLGMSSLQAHGAHESSKYMPQGMQDIGSSMHRSQFAIEAQNAAVTGEVESALAALARTTEACVACHAGYRLQ</sequence>
<dbReference type="SUPFAM" id="SSF47175">
    <property type="entry name" value="Cytochromes"/>
    <property type="match status" value="1"/>
</dbReference>
<dbReference type="EMBL" id="WTVP01000050">
    <property type="protein sequence ID" value="NMG16869.1"/>
    <property type="molecule type" value="Genomic_DNA"/>
</dbReference>
<dbReference type="Proteomes" id="UP000633943">
    <property type="component" value="Unassembled WGS sequence"/>
</dbReference>
<organism evidence="2 3">
    <name type="scientific">Aromatoleum bremense</name>
    <dbReference type="NCBI Taxonomy" id="76115"/>
    <lineage>
        <taxon>Bacteria</taxon>
        <taxon>Pseudomonadati</taxon>
        <taxon>Pseudomonadota</taxon>
        <taxon>Betaproteobacteria</taxon>
        <taxon>Rhodocyclales</taxon>
        <taxon>Rhodocyclaceae</taxon>
        <taxon>Aromatoleum</taxon>
    </lineage>
</organism>
<dbReference type="Gene3D" id="1.20.120.10">
    <property type="entry name" value="Cytochrome c/b562"/>
    <property type="match status" value="1"/>
</dbReference>
<accession>A0ABX1NXV1</accession>
<comment type="caution">
    <text evidence="2">The sequence shown here is derived from an EMBL/GenBank/DDBJ whole genome shotgun (WGS) entry which is preliminary data.</text>
</comment>
<reference evidence="2 3" key="1">
    <citation type="submission" date="2019-12" db="EMBL/GenBank/DDBJ databases">
        <title>Comparative genomics gives insights into the taxonomy of the Azoarcus-Aromatoleum group and reveals separate origins of nif in the plant-associated Azoarcus and non-plant-associated Aromatoleum sub-groups.</title>
        <authorList>
            <person name="Lafos M."/>
            <person name="Maluk M."/>
            <person name="Batista M."/>
            <person name="Junghare M."/>
            <person name="Carmona M."/>
            <person name="Faoro H."/>
            <person name="Cruz L.M."/>
            <person name="Battistoni F."/>
            <person name="De Souza E."/>
            <person name="Pedrosa F."/>
            <person name="Chen W.-M."/>
            <person name="Poole P.S."/>
            <person name="Dixon R.A."/>
            <person name="James E.K."/>
        </authorList>
    </citation>
    <scope>NUCLEOTIDE SEQUENCE [LARGE SCALE GENOMIC DNA]</scope>
    <source>
        <strain evidence="2 3">PbN1</strain>
    </source>
</reference>
<evidence type="ECO:0000256" key="1">
    <source>
        <dbReference type="SAM" id="MobiDB-lite"/>
    </source>
</evidence>
<feature type="compositionally biased region" description="Basic and acidic residues" evidence="1">
    <location>
        <begin position="26"/>
        <end position="35"/>
    </location>
</feature>
<keyword evidence="3" id="KW-1185">Reference proteome</keyword>
<dbReference type="PROSITE" id="PS51009">
    <property type="entry name" value="CYTCII"/>
    <property type="match status" value="1"/>
</dbReference>